<dbReference type="Pfam" id="PF00059">
    <property type="entry name" value="Lectin_C"/>
    <property type="match status" value="1"/>
</dbReference>
<dbReference type="PANTHER" id="PTHR45710:SF8">
    <property type="entry name" value="RERATING FAMILY MEMBER 4"/>
    <property type="match status" value="1"/>
</dbReference>
<dbReference type="SUPFAM" id="SSF56436">
    <property type="entry name" value="C-type lectin-like"/>
    <property type="match status" value="1"/>
</dbReference>
<dbReference type="AlphaFoldDB" id="A0A8C5UG64"/>
<evidence type="ECO:0000256" key="2">
    <source>
        <dbReference type="ARBA" id="ARBA00022734"/>
    </source>
</evidence>
<dbReference type="InterPro" id="IPR001304">
    <property type="entry name" value="C-type_lectin-like"/>
</dbReference>
<dbReference type="SMART" id="SM00034">
    <property type="entry name" value="CLECT"/>
    <property type="match status" value="1"/>
</dbReference>
<reference evidence="5" key="1">
    <citation type="submission" date="2025-08" db="UniProtKB">
        <authorList>
            <consortium name="Ensembl"/>
        </authorList>
    </citation>
    <scope>IDENTIFICATION</scope>
</reference>
<reference evidence="5" key="2">
    <citation type="submission" date="2025-09" db="UniProtKB">
        <authorList>
            <consortium name="Ensembl"/>
        </authorList>
    </citation>
    <scope>IDENTIFICATION</scope>
</reference>
<proteinExistence type="predicted"/>
<name>A0A8C5UG64_9PASS</name>
<dbReference type="PANTHER" id="PTHR45710">
    <property type="entry name" value="C-TYPE LECTIN DOMAIN-CONTAINING PROTEIN 180"/>
    <property type="match status" value="1"/>
</dbReference>
<dbReference type="InterPro" id="IPR016186">
    <property type="entry name" value="C-type_lectin-like/link_sf"/>
</dbReference>
<evidence type="ECO:0000256" key="3">
    <source>
        <dbReference type="SAM" id="MobiDB-lite"/>
    </source>
</evidence>
<feature type="compositionally biased region" description="Low complexity" evidence="3">
    <location>
        <begin position="1"/>
        <end position="20"/>
    </location>
</feature>
<evidence type="ECO:0000313" key="6">
    <source>
        <dbReference type="Proteomes" id="UP000694560"/>
    </source>
</evidence>
<organism evidence="5 6">
    <name type="scientific">Malurus cyaneus samueli</name>
    <dbReference type="NCBI Taxonomy" id="2593467"/>
    <lineage>
        <taxon>Eukaryota</taxon>
        <taxon>Metazoa</taxon>
        <taxon>Chordata</taxon>
        <taxon>Craniata</taxon>
        <taxon>Vertebrata</taxon>
        <taxon>Euteleostomi</taxon>
        <taxon>Archelosauria</taxon>
        <taxon>Archosauria</taxon>
        <taxon>Dinosauria</taxon>
        <taxon>Saurischia</taxon>
        <taxon>Theropoda</taxon>
        <taxon>Coelurosauria</taxon>
        <taxon>Aves</taxon>
        <taxon>Neognathae</taxon>
        <taxon>Neoaves</taxon>
        <taxon>Telluraves</taxon>
        <taxon>Australaves</taxon>
        <taxon>Passeriformes</taxon>
        <taxon>Meliphagoidea</taxon>
        <taxon>Maluridae</taxon>
        <taxon>Malurus</taxon>
    </lineage>
</organism>
<sequence>SVSVLPSPFPTSSSPTSFSSQNAPSCSLEQEEFRGWDSNKTHKLNLFKIQAFGGKIPILFRIMSHLGMLCLFSSKKCPPCTAPTLPRCLDSGISFGNKLFYFLEEEVDWEGSQHSCLSHQAHLATIDTREELHFLLHYGNFKEYWVGLQREGSRPWKWLNDSLFSALISSDRCSETKFSICSHLQRHPSEVQKDTEILNST</sequence>
<dbReference type="Ensembl" id="ENSMCST00000021790.1">
    <property type="protein sequence ID" value="ENSMCSP00000021252.1"/>
    <property type="gene ID" value="ENSMCSG00000014844.1"/>
</dbReference>
<dbReference type="GO" id="GO:0030246">
    <property type="term" value="F:carbohydrate binding"/>
    <property type="evidence" value="ECO:0007669"/>
    <property type="project" value="UniProtKB-KW"/>
</dbReference>
<dbReference type="Proteomes" id="UP000694560">
    <property type="component" value="Unplaced"/>
</dbReference>
<comment type="subcellular location">
    <subcellularLocation>
        <location evidence="1">Cell membrane</location>
        <topology evidence="1">Single-pass type II membrane protein</topology>
    </subcellularLocation>
</comment>
<dbReference type="CDD" id="cd03593">
    <property type="entry name" value="CLECT_NK_receptors_like"/>
    <property type="match status" value="1"/>
</dbReference>
<evidence type="ECO:0000313" key="5">
    <source>
        <dbReference type="Ensembl" id="ENSMCSP00000021252.1"/>
    </source>
</evidence>
<dbReference type="Gene3D" id="3.10.100.10">
    <property type="entry name" value="Mannose-Binding Protein A, subunit A"/>
    <property type="match status" value="1"/>
</dbReference>
<dbReference type="GO" id="GO:0005886">
    <property type="term" value="C:plasma membrane"/>
    <property type="evidence" value="ECO:0007669"/>
    <property type="project" value="UniProtKB-SubCell"/>
</dbReference>
<protein>
    <recommendedName>
        <fullName evidence="4">C-type lectin domain-containing protein</fullName>
    </recommendedName>
</protein>
<feature type="region of interest" description="Disordered" evidence="3">
    <location>
        <begin position="1"/>
        <end position="23"/>
    </location>
</feature>
<feature type="domain" description="C-type lectin" evidence="4">
    <location>
        <begin position="95"/>
        <end position="162"/>
    </location>
</feature>
<dbReference type="InterPro" id="IPR016187">
    <property type="entry name" value="CTDL_fold"/>
</dbReference>
<dbReference type="PROSITE" id="PS50041">
    <property type="entry name" value="C_TYPE_LECTIN_2"/>
    <property type="match status" value="1"/>
</dbReference>
<keyword evidence="2" id="KW-0430">Lectin</keyword>
<accession>A0A8C5UG64</accession>
<dbReference type="InterPro" id="IPR050828">
    <property type="entry name" value="C-type_lectin/matrix_domain"/>
</dbReference>
<dbReference type="InterPro" id="IPR033992">
    <property type="entry name" value="NKR-like_CTLD"/>
</dbReference>
<evidence type="ECO:0000256" key="1">
    <source>
        <dbReference type="ARBA" id="ARBA00004401"/>
    </source>
</evidence>
<evidence type="ECO:0000259" key="4">
    <source>
        <dbReference type="PROSITE" id="PS50041"/>
    </source>
</evidence>
<keyword evidence="6" id="KW-1185">Reference proteome</keyword>